<feature type="transmembrane region" description="Helical" evidence="7">
    <location>
        <begin position="27"/>
        <end position="51"/>
    </location>
</feature>
<sequence>MNNATVPLPPPPLPEVAPPPRASPKEWLGLAVLALPCLVYSMDLTVLNLALPQIAADLNPSATQLLWMVDIYGFMVAGFLIIMGNLGDQIGRRKLLLIGALAFALASGWAASTTSTFQLIAARGLLGIAGATLAPSTLSLIRTMFTNPQQRAVAIGVWMTSFSVGGALGPLVGAVVLVHFGWGAVFLVAVPVMALLLLLGPLVLPEYKNPTPTQLDLLSGVWSLGAILAFVFSIKQLAEGDPGWLFGLSLLTTGALAWLFWRRLLTAPTPLLDRHLFRQPVLTTYVLLYALGAFVLYGMLVFVFQYLQLIEGLAPLQAGLWAAPSYVGLLLGSTVAAGLVRRLGSGPSSIGALGVAALGFGLLTQVGGASGFACLITGTFLYNLGLAVVFTQATDIVVGAAPPERAGAAAAISETAAELGGALGIALLGSVGAWVYRSQTLAISALPLPTEVVQAARQTLAGAALAAQGQAPAVHDALLGTAQHAFVAGMELVAGLSGVLMLALMALAWAQARRVQPVSGLGAWVKDQ</sequence>
<evidence type="ECO:0000256" key="5">
    <source>
        <dbReference type="ARBA" id="ARBA00022989"/>
    </source>
</evidence>
<feature type="transmembrane region" description="Helical" evidence="7">
    <location>
        <begin position="352"/>
        <end position="382"/>
    </location>
</feature>
<keyword evidence="10" id="KW-1185">Reference proteome</keyword>
<gene>
    <name evidence="9" type="ORF">HBN54_003958</name>
</gene>
<protein>
    <submittedName>
        <fullName evidence="9">DHA2 family multidrug resistance protein-like MFS transporter</fullName>
    </submittedName>
</protein>
<feature type="transmembrane region" description="Helical" evidence="7">
    <location>
        <begin position="485"/>
        <end position="510"/>
    </location>
</feature>
<feature type="transmembrane region" description="Helical" evidence="7">
    <location>
        <begin position="319"/>
        <end position="340"/>
    </location>
</feature>
<feature type="domain" description="Major facilitator superfamily (MFS) profile" evidence="8">
    <location>
        <begin position="29"/>
        <end position="456"/>
    </location>
</feature>
<evidence type="ECO:0000313" key="9">
    <source>
        <dbReference type="EMBL" id="NKI91341.1"/>
    </source>
</evidence>
<dbReference type="PROSITE" id="PS50850">
    <property type="entry name" value="MFS"/>
    <property type="match status" value="1"/>
</dbReference>
<feature type="transmembrane region" description="Helical" evidence="7">
    <location>
        <begin position="184"/>
        <end position="205"/>
    </location>
</feature>
<evidence type="ECO:0000259" key="8">
    <source>
        <dbReference type="PROSITE" id="PS50850"/>
    </source>
</evidence>
<dbReference type="InterPro" id="IPR011701">
    <property type="entry name" value="MFS"/>
</dbReference>
<dbReference type="PANTHER" id="PTHR42718:SF47">
    <property type="entry name" value="METHYL VIOLOGEN RESISTANCE PROTEIN SMVA"/>
    <property type="match status" value="1"/>
</dbReference>
<dbReference type="CDD" id="cd17321">
    <property type="entry name" value="MFS_MMR_MDR_like"/>
    <property type="match status" value="1"/>
</dbReference>
<proteinExistence type="predicted"/>
<keyword evidence="3" id="KW-1003">Cell membrane</keyword>
<evidence type="ECO:0000256" key="2">
    <source>
        <dbReference type="ARBA" id="ARBA00022448"/>
    </source>
</evidence>
<dbReference type="RefSeq" id="WP_168674906.1">
    <property type="nucleotide sequence ID" value="NZ_JAAVTK010000015.1"/>
</dbReference>
<accession>A0ABX1HQI3</accession>
<feature type="transmembrane region" description="Helical" evidence="7">
    <location>
        <begin position="217"/>
        <end position="238"/>
    </location>
</feature>
<dbReference type="SUPFAM" id="SSF103473">
    <property type="entry name" value="MFS general substrate transporter"/>
    <property type="match status" value="1"/>
</dbReference>
<evidence type="ECO:0000256" key="6">
    <source>
        <dbReference type="ARBA" id="ARBA00023136"/>
    </source>
</evidence>
<feature type="transmembrane region" description="Helical" evidence="7">
    <location>
        <begin position="244"/>
        <end position="261"/>
    </location>
</feature>
<feature type="transmembrane region" description="Helical" evidence="7">
    <location>
        <begin position="282"/>
        <end position="307"/>
    </location>
</feature>
<comment type="caution">
    <text evidence="9">The sequence shown here is derived from an EMBL/GenBank/DDBJ whole genome shotgun (WGS) entry which is preliminary data.</text>
</comment>
<feature type="transmembrane region" description="Helical" evidence="7">
    <location>
        <begin position="153"/>
        <end position="178"/>
    </location>
</feature>
<keyword evidence="2" id="KW-0813">Transport</keyword>
<dbReference type="Pfam" id="PF07690">
    <property type="entry name" value="MFS_1"/>
    <property type="match status" value="1"/>
</dbReference>
<dbReference type="PANTHER" id="PTHR42718">
    <property type="entry name" value="MAJOR FACILITATOR SUPERFAMILY MULTIDRUG TRANSPORTER MFSC"/>
    <property type="match status" value="1"/>
</dbReference>
<evidence type="ECO:0000256" key="7">
    <source>
        <dbReference type="SAM" id="Phobius"/>
    </source>
</evidence>
<dbReference type="Gene3D" id="1.20.1250.20">
    <property type="entry name" value="MFS general substrate transporter like domains"/>
    <property type="match status" value="2"/>
</dbReference>
<dbReference type="EMBL" id="JAAVTK010000015">
    <property type="protein sequence ID" value="NKI91341.1"/>
    <property type="molecule type" value="Genomic_DNA"/>
</dbReference>
<comment type="subcellular location">
    <subcellularLocation>
        <location evidence="1">Cell membrane</location>
        <topology evidence="1">Multi-pass membrane protein</topology>
    </subcellularLocation>
</comment>
<evidence type="ECO:0000256" key="4">
    <source>
        <dbReference type="ARBA" id="ARBA00022692"/>
    </source>
</evidence>
<organism evidence="9 10">
    <name type="scientific">Hymenobacter artigasi</name>
    <dbReference type="NCBI Taxonomy" id="2719616"/>
    <lineage>
        <taxon>Bacteria</taxon>
        <taxon>Pseudomonadati</taxon>
        <taxon>Bacteroidota</taxon>
        <taxon>Cytophagia</taxon>
        <taxon>Cytophagales</taxon>
        <taxon>Hymenobacteraceae</taxon>
        <taxon>Hymenobacter</taxon>
    </lineage>
</organism>
<keyword evidence="6 7" id="KW-0472">Membrane</keyword>
<dbReference type="Proteomes" id="UP000717634">
    <property type="component" value="Unassembled WGS sequence"/>
</dbReference>
<evidence type="ECO:0000313" key="10">
    <source>
        <dbReference type="Proteomes" id="UP000717634"/>
    </source>
</evidence>
<dbReference type="InterPro" id="IPR020846">
    <property type="entry name" value="MFS_dom"/>
</dbReference>
<dbReference type="InterPro" id="IPR036259">
    <property type="entry name" value="MFS_trans_sf"/>
</dbReference>
<reference evidence="9 10" key="1">
    <citation type="submission" date="2020-03" db="EMBL/GenBank/DDBJ databases">
        <title>Genomic Encyclopedia of Type Strains, Phase IV (KMG-V): Genome sequencing to study the core and pangenomes of soil and plant-associated prokaryotes.</title>
        <authorList>
            <person name="Whitman W."/>
        </authorList>
    </citation>
    <scope>NUCLEOTIDE SEQUENCE [LARGE SCALE GENOMIC DNA]</scope>
    <source>
        <strain evidence="9 10">1B</strain>
    </source>
</reference>
<keyword evidence="4 7" id="KW-0812">Transmembrane</keyword>
<evidence type="ECO:0000256" key="3">
    <source>
        <dbReference type="ARBA" id="ARBA00022475"/>
    </source>
</evidence>
<feature type="transmembrane region" description="Helical" evidence="7">
    <location>
        <begin position="95"/>
        <end position="114"/>
    </location>
</feature>
<evidence type="ECO:0000256" key="1">
    <source>
        <dbReference type="ARBA" id="ARBA00004651"/>
    </source>
</evidence>
<feature type="transmembrane region" description="Helical" evidence="7">
    <location>
        <begin position="120"/>
        <end position="141"/>
    </location>
</feature>
<name>A0ABX1HQI3_9BACT</name>
<feature type="transmembrane region" description="Helical" evidence="7">
    <location>
        <begin position="63"/>
        <end position="83"/>
    </location>
</feature>
<keyword evidence="5 7" id="KW-1133">Transmembrane helix</keyword>